<dbReference type="GO" id="GO:0004806">
    <property type="term" value="F:triacylglycerol lipase activity"/>
    <property type="evidence" value="ECO:0007669"/>
    <property type="project" value="TreeGrafter"/>
</dbReference>
<protein>
    <submittedName>
        <fullName evidence="6">Hydrolase</fullName>
    </submittedName>
</protein>
<dbReference type="Pfam" id="PF13472">
    <property type="entry name" value="Lipase_GDSL_2"/>
    <property type="match status" value="1"/>
</dbReference>
<feature type="chain" id="PRO_5030033345" evidence="3">
    <location>
        <begin position="30"/>
        <end position="287"/>
    </location>
</feature>
<dbReference type="AlphaFoldDB" id="A0A1S1JXI9"/>
<gene>
    <name evidence="5" type="ORF">BKG73_04855</name>
    <name evidence="6" type="ORF">BST43_10920</name>
</gene>
<evidence type="ECO:0000259" key="4">
    <source>
        <dbReference type="Pfam" id="PF13472"/>
    </source>
</evidence>
<evidence type="ECO:0000256" key="2">
    <source>
        <dbReference type="PIRSR" id="PIRSR637460-2"/>
    </source>
</evidence>
<feature type="disulfide bond" evidence="2">
    <location>
        <begin position="62"/>
        <end position="87"/>
    </location>
</feature>
<keyword evidence="6" id="KW-0378">Hydrolase</keyword>
<dbReference type="EMBL" id="MLIH01000002">
    <property type="protein sequence ID" value="OHU14253.1"/>
    <property type="molecule type" value="Genomic_DNA"/>
</dbReference>
<evidence type="ECO:0000256" key="3">
    <source>
        <dbReference type="SAM" id="SignalP"/>
    </source>
</evidence>
<dbReference type="InterPro" id="IPR013830">
    <property type="entry name" value="SGNH_hydro"/>
</dbReference>
<keyword evidence="3" id="KW-0732">Signal</keyword>
<dbReference type="OrthoDB" id="5503950at2"/>
<proteinExistence type="predicted"/>
<evidence type="ECO:0000313" key="6">
    <source>
        <dbReference type="EMBL" id="ORB58129.1"/>
    </source>
</evidence>
<accession>A0A1S1JXI9</accession>
<feature type="domain" description="SGNH hydrolase-type esterase" evidence="4">
    <location>
        <begin position="39"/>
        <end position="268"/>
    </location>
</feature>
<evidence type="ECO:0000313" key="5">
    <source>
        <dbReference type="EMBL" id="OHU14253.1"/>
    </source>
</evidence>
<dbReference type="PANTHER" id="PTHR37981">
    <property type="entry name" value="LIPASE 2"/>
    <property type="match status" value="1"/>
</dbReference>
<feature type="active site" evidence="1">
    <location>
        <position position="261"/>
    </location>
</feature>
<dbReference type="PANTHER" id="PTHR37981:SF1">
    <property type="entry name" value="SGNH HYDROLASE-TYPE ESTERASE DOMAIN-CONTAINING PROTEIN"/>
    <property type="match status" value="1"/>
</dbReference>
<dbReference type="CDD" id="cd01823">
    <property type="entry name" value="SEST_like"/>
    <property type="match status" value="1"/>
</dbReference>
<dbReference type="Gene3D" id="3.40.50.1110">
    <property type="entry name" value="SGNH hydrolase"/>
    <property type="match status" value="1"/>
</dbReference>
<sequence length="287" mass="29078">MRALRTLSTVLGLATVVAATVSGPSIASAEPATGAQLVAIGDSFMAAGSNAAAITGPVGTACNQATDNVAHLVASSFPQMTFADYSCVGALSTDVYTPSTRGPQNTGLSPATKVAIVSIGGNDAGFEQIATDCLFALSCPPERKAQFAANVSSVGPKLTGAYAAIRQAAPNARVFTVGYLPILPPDAKGCLVGLINTQETITFLNGLQRQLNDTIVAESAKAGFTPVIPATSSDHSVCAADFQRYVSMTGTGAGDEGIPMHPTAPGRQYVAERVAIAMRAAGLPSTS</sequence>
<organism evidence="6 8">
    <name type="scientific">Mycobacteroides saopaulense</name>
    <dbReference type="NCBI Taxonomy" id="1578165"/>
    <lineage>
        <taxon>Bacteria</taxon>
        <taxon>Bacillati</taxon>
        <taxon>Actinomycetota</taxon>
        <taxon>Actinomycetes</taxon>
        <taxon>Mycobacteriales</taxon>
        <taxon>Mycobacteriaceae</taxon>
        <taxon>Mycobacteroides</taxon>
    </lineage>
</organism>
<dbReference type="SUPFAM" id="SSF52266">
    <property type="entry name" value="SGNH hydrolase"/>
    <property type="match status" value="1"/>
</dbReference>
<keyword evidence="7" id="KW-1185">Reference proteome</keyword>
<evidence type="ECO:0000313" key="8">
    <source>
        <dbReference type="Proteomes" id="UP000192434"/>
    </source>
</evidence>
<dbReference type="Proteomes" id="UP000179621">
    <property type="component" value="Unassembled WGS sequence"/>
</dbReference>
<name>A0A1S1JXI9_9MYCO</name>
<evidence type="ECO:0000313" key="7">
    <source>
        <dbReference type="Proteomes" id="UP000179621"/>
    </source>
</evidence>
<comment type="caution">
    <text evidence="6">The sequence shown here is derived from an EMBL/GenBank/DDBJ whole genome shotgun (WGS) entry which is preliminary data.</text>
</comment>
<dbReference type="InterPro" id="IPR036514">
    <property type="entry name" value="SGNH_hydro_sf"/>
</dbReference>
<reference evidence="6 8" key="2">
    <citation type="submission" date="2016-12" db="EMBL/GenBank/DDBJ databases">
        <title>The new phylogeny of genus Mycobacterium.</title>
        <authorList>
            <person name="Tortoli E."/>
            <person name="Trovato A."/>
            <person name="Cirillo D.M."/>
        </authorList>
    </citation>
    <scope>NUCLEOTIDE SEQUENCE [LARGE SCALE GENOMIC DNA]</scope>
    <source>
        <strain evidence="6 8">CCUG 66554</strain>
    </source>
</reference>
<reference evidence="5 7" key="1">
    <citation type="submission" date="2016-10" db="EMBL/GenBank/DDBJ databases">
        <title>Evaluation of Human, Animal and Environmental Mycobacterium chelonae Isolates by Core Genome Phylogenomic Analysis, Targeted Gene Comparison, and Anti-microbial Susceptibility Patterns: A Tale of Mistaken Identities.</title>
        <authorList>
            <person name="Fogelson S.B."/>
            <person name="Camus A.C."/>
            <person name="Lorenz W."/>
            <person name="Vasireddy R."/>
            <person name="Vasireddy S."/>
            <person name="Smith T."/>
            <person name="Brown-Elliott B.A."/>
            <person name="Wallace R.J.Jr."/>
            <person name="Hasan N.A."/>
            <person name="Reischl U."/>
            <person name="Sanchez S."/>
        </authorList>
    </citation>
    <scope>NUCLEOTIDE SEQUENCE [LARGE SCALE GENOMIC DNA]</scope>
    <source>
        <strain evidence="5 7">8528</strain>
    </source>
</reference>
<feature type="active site" description="Nucleophile" evidence="1">
    <location>
        <position position="43"/>
    </location>
</feature>
<evidence type="ECO:0000256" key="1">
    <source>
        <dbReference type="PIRSR" id="PIRSR637460-1"/>
    </source>
</evidence>
<dbReference type="InterPro" id="IPR037460">
    <property type="entry name" value="SEST-like"/>
</dbReference>
<feature type="signal peptide" evidence="3">
    <location>
        <begin position="1"/>
        <end position="29"/>
    </location>
</feature>
<keyword evidence="2" id="KW-1015">Disulfide bond</keyword>
<dbReference type="STRING" id="1578165.BKG68_04845"/>
<feature type="disulfide bond" evidence="2">
    <location>
        <begin position="190"/>
        <end position="238"/>
    </location>
</feature>
<dbReference type="EMBL" id="MVII01000012">
    <property type="protein sequence ID" value="ORB58129.1"/>
    <property type="molecule type" value="Genomic_DNA"/>
</dbReference>
<feature type="disulfide bond" evidence="2">
    <location>
        <begin position="133"/>
        <end position="139"/>
    </location>
</feature>
<dbReference type="Proteomes" id="UP000192434">
    <property type="component" value="Unassembled WGS sequence"/>
</dbReference>
<dbReference type="KEGG" id="msao:MYCSP_15315"/>
<dbReference type="GO" id="GO:0019433">
    <property type="term" value="P:triglyceride catabolic process"/>
    <property type="evidence" value="ECO:0007669"/>
    <property type="project" value="TreeGrafter"/>
</dbReference>
<dbReference type="RefSeq" id="WP_070910097.1">
    <property type="nucleotide sequence ID" value="NZ_CP010271.1"/>
</dbReference>